<keyword evidence="9 12" id="KW-0175">Coiled coil</keyword>
<feature type="coiled-coil region" evidence="12">
    <location>
        <begin position="125"/>
        <end position="173"/>
    </location>
</feature>
<feature type="domain" description="BAP29/BAP31 transmembrane" evidence="13">
    <location>
        <begin position="1"/>
        <end position="117"/>
    </location>
</feature>
<keyword evidence="7 11" id="KW-0653">Protein transport</keyword>
<comment type="caution">
    <text evidence="11">Lacks conserved residue(s) required for the propagation of feature annotation.</text>
</comment>
<evidence type="ECO:0000256" key="1">
    <source>
        <dbReference type="ARBA" id="ARBA00004477"/>
    </source>
</evidence>
<evidence type="ECO:0000256" key="5">
    <source>
        <dbReference type="ARBA" id="ARBA00022824"/>
    </source>
</evidence>
<dbReference type="FunCoup" id="K0KLP8">
    <property type="interactions" value="176"/>
</dbReference>
<feature type="transmembrane region" description="Helical" evidence="11">
    <location>
        <begin position="32"/>
        <end position="51"/>
    </location>
</feature>
<dbReference type="GO" id="GO:0070973">
    <property type="term" value="P:protein localization to endoplasmic reticulum exit site"/>
    <property type="evidence" value="ECO:0007669"/>
    <property type="project" value="UniProtKB-UniRule"/>
</dbReference>
<name>K0KLP8_WICCF</name>
<evidence type="ECO:0000256" key="3">
    <source>
        <dbReference type="ARBA" id="ARBA00022448"/>
    </source>
</evidence>
<evidence type="ECO:0000256" key="11">
    <source>
        <dbReference type="RuleBase" id="RU367026"/>
    </source>
</evidence>
<dbReference type="AlphaFoldDB" id="K0KLP8"/>
<evidence type="ECO:0000256" key="8">
    <source>
        <dbReference type="ARBA" id="ARBA00022989"/>
    </source>
</evidence>
<evidence type="ECO:0000256" key="2">
    <source>
        <dbReference type="ARBA" id="ARBA00007956"/>
    </source>
</evidence>
<dbReference type="GO" id="GO:0005789">
    <property type="term" value="C:endoplasmic reticulum membrane"/>
    <property type="evidence" value="ECO:0007669"/>
    <property type="project" value="UniProtKB-SubCell"/>
</dbReference>
<dbReference type="GO" id="GO:0006888">
    <property type="term" value="P:endoplasmic reticulum to Golgi vesicle-mediated transport"/>
    <property type="evidence" value="ECO:0007669"/>
    <property type="project" value="UniProtKB-UniRule"/>
</dbReference>
<dbReference type="EMBL" id="CAIF01000233">
    <property type="protein sequence ID" value="CCH46190.1"/>
    <property type="molecule type" value="Genomic_DNA"/>
</dbReference>
<dbReference type="eggNOG" id="KOG1962">
    <property type="taxonomic scope" value="Eukaryota"/>
</dbReference>
<comment type="caution">
    <text evidence="15">The sequence shown here is derived from an EMBL/GenBank/DDBJ whole genome shotgun (WGS) entry which is preliminary data.</text>
</comment>
<evidence type="ECO:0000256" key="10">
    <source>
        <dbReference type="ARBA" id="ARBA00023136"/>
    </source>
</evidence>
<evidence type="ECO:0000256" key="6">
    <source>
        <dbReference type="ARBA" id="ARBA00022892"/>
    </source>
</evidence>
<feature type="transmembrane region" description="Helical" evidence="11">
    <location>
        <begin position="89"/>
        <end position="109"/>
    </location>
</feature>
<dbReference type="InParanoid" id="K0KLP8"/>
<keyword evidence="3 11" id="KW-0813">Transport</keyword>
<keyword evidence="10 11" id="KW-0472">Membrane</keyword>
<dbReference type="HOGENOM" id="CLU_087648_1_0_1"/>
<keyword evidence="16" id="KW-1185">Reference proteome</keyword>
<evidence type="ECO:0000259" key="13">
    <source>
        <dbReference type="Pfam" id="PF05529"/>
    </source>
</evidence>
<dbReference type="InterPro" id="IPR040463">
    <property type="entry name" value="BAP29/BAP31_N"/>
</dbReference>
<keyword evidence="4 11" id="KW-0812">Transmembrane</keyword>
<dbReference type="PANTHER" id="PTHR12701">
    <property type="entry name" value="BCR-ASSOCIATED PROTEIN, BAP"/>
    <property type="match status" value="1"/>
</dbReference>
<evidence type="ECO:0000256" key="4">
    <source>
        <dbReference type="ARBA" id="ARBA00022692"/>
    </source>
</evidence>
<evidence type="ECO:0000256" key="9">
    <source>
        <dbReference type="ARBA" id="ARBA00023054"/>
    </source>
</evidence>
<comment type="similarity">
    <text evidence="2 11">Belongs to the BCAP29/BCAP31 family.</text>
</comment>
<keyword evidence="5 11" id="KW-0256">Endoplasmic reticulum</keyword>
<dbReference type="Proteomes" id="UP000009328">
    <property type="component" value="Unassembled WGS sequence"/>
</dbReference>
<dbReference type="GO" id="GO:0006886">
    <property type="term" value="P:intracellular protein transport"/>
    <property type="evidence" value="ECO:0007669"/>
    <property type="project" value="UniProtKB-UniRule"/>
</dbReference>
<keyword evidence="8 11" id="KW-1133">Transmembrane helix</keyword>
<reference evidence="15 16" key="1">
    <citation type="journal article" date="2012" name="Eukaryot. Cell">
        <title>Draft genome sequence of Wickerhamomyces ciferrii NRRL Y-1031 F-60-10.</title>
        <authorList>
            <person name="Schneider J."/>
            <person name="Andrea H."/>
            <person name="Blom J."/>
            <person name="Jaenicke S."/>
            <person name="Ruckert C."/>
            <person name="Schorsch C."/>
            <person name="Szczepanowski R."/>
            <person name="Farwick M."/>
            <person name="Goesmann A."/>
            <person name="Puhler A."/>
            <person name="Schaffer S."/>
            <person name="Tauch A."/>
            <person name="Kohler T."/>
            <person name="Brinkrolf K."/>
        </authorList>
    </citation>
    <scope>NUCLEOTIDE SEQUENCE [LARGE SCALE GENOMIC DNA]</scope>
    <source>
        <strain evidence="16">ATCC 14091 / BCRC 22168 / CBS 111 / JCM 3599 / NBRC 0793 / NRRL Y-1031 F-60-10</strain>
    </source>
</reference>
<dbReference type="Pfam" id="PF05529">
    <property type="entry name" value="Bap31"/>
    <property type="match status" value="1"/>
</dbReference>
<accession>K0KLP8</accession>
<proteinExistence type="inferred from homology"/>
<dbReference type="Pfam" id="PF18035">
    <property type="entry name" value="Bap31_Bap29_C"/>
    <property type="match status" value="1"/>
</dbReference>
<sequence length="180" mass="21161">MFITTVLVLPLPLRFRKQSLKTYEFLFSSREVKTSVYISLTLVGLLFIDSFQKNFKFKTSNTYDPRYLQSSYNQTPDVMARIFYNQRNLYISGAVLFFGIAIPTVFNIIRRLIKYEEFNLEKTSKEVRDAKVKELNDELTKKEQDIETFKKQKKSLEKAYDELSEKLNKTSGVVTDKKSD</sequence>
<comment type="subcellular location">
    <subcellularLocation>
        <location evidence="1 11">Endoplasmic reticulum membrane</location>
        <topology evidence="1 11">Multi-pass membrane protein</topology>
    </subcellularLocation>
</comment>
<evidence type="ECO:0000256" key="7">
    <source>
        <dbReference type="ARBA" id="ARBA00022927"/>
    </source>
</evidence>
<organism evidence="15 16">
    <name type="scientific">Wickerhamomyces ciferrii (strain ATCC 14091 / BCRC 22168 / CBS 111 / JCM 3599 / NBRC 0793 / NRRL Y-1031 F-60-10)</name>
    <name type="common">Yeast</name>
    <name type="synonym">Pichia ciferrii</name>
    <dbReference type="NCBI Taxonomy" id="1206466"/>
    <lineage>
        <taxon>Eukaryota</taxon>
        <taxon>Fungi</taxon>
        <taxon>Dikarya</taxon>
        <taxon>Ascomycota</taxon>
        <taxon>Saccharomycotina</taxon>
        <taxon>Saccharomycetes</taxon>
        <taxon>Phaffomycetales</taxon>
        <taxon>Wickerhamomycetaceae</taxon>
        <taxon>Wickerhamomyces</taxon>
    </lineage>
</organism>
<evidence type="ECO:0000259" key="14">
    <source>
        <dbReference type="Pfam" id="PF18035"/>
    </source>
</evidence>
<dbReference type="STRING" id="1206466.K0KLP8"/>
<dbReference type="InterPro" id="IPR008417">
    <property type="entry name" value="BAP29/BAP31"/>
</dbReference>
<dbReference type="InterPro" id="IPR041672">
    <property type="entry name" value="Bap31/Bap29_C"/>
</dbReference>
<gene>
    <name evidence="15" type="ORF">BN7_5779</name>
</gene>
<feature type="domain" description="Bap31/Bap29 cytoplasmic coiled-coil" evidence="14">
    <location>
        <begin position="131"/>
        <end position="180"/>
    </location>
</feature>
<evidence type="ECO:0000313" key="16">
    <source>
        <dbReference type="Proteomes" id="UP000009328"/>
    </source>
</evidence>
<protein>
    <recommendedName>
        <fullName evidence="11">Endoplasmic reticulum transmembrane protein</fullName>
    </recommendedName>
</protein>
<keyword evidence="6 11" id="KW-0931">ER-Golgi transport</keyword>
<evidence type="ECO:0000313" key="15">
    <source>
        <dbReference type="EMBL" id="CCH46190.1"/>
    </source>
</evidence>
<evidence type="ECO:0000256" key="12">
    <source>
        <dbReference type="SAM" id="Coils"/>
    </source>
</evidence>
<comment type="function">
    <text evidence="11">May play a role in anterograde transport of membrane proteins from the endoplasmic reticulum to the Golgi.</text>
</comment>
<dbReference type="PANTHER" id="PTHR12701:SF19">
    <property type="entry name" value="ENDOPLASMIC RETICULUM TRANSMEMBRANE PROTEIN 1-RELATED"/>
    <property type="match status" value="1"/>
</dbReference>